<reference evidence="3" key="1">
    <citation type="submission" date="2022-03" db="EMBL/GenBank/DDBJ databases">
        <authorList>
            <person name="Martin C."/>
        </authorList>
    </citation>
    <scope>NUCLEOTIDE SEQUENCE</scope>
</reference>
<evidence type="ECO:0000256" key="2">
    <source>
        <dbReference type="ARBA" id="ARBA00022801"/>
    </source>
</evidence>
<keyword evidence="4" id="KW-1185">Reference proteome</keyword>
<dbReference type="AlphaFoldDB" id="A0A8J1TCE8"/>
<evidence type="ECO:0000256" key="1">
    <source>
        <dbReference type="ARBA" id="ARBA00005863"/>
    </source>
</evidence>
<accession>A0A8J1TCE8</accession>
<dbReference type="InterPro" id="IPR005645">
    <property type="entry name" value="FSH-like_dom"/>
</dbReference>
<dbReference type="Gene3D" id="3.40.50.1820">
    <property type="entry name" value="alpha/beta hydrolase"/>
    <property type="match status" value="1"/>
</dbReference>
<dbReference type="PANTHER" id="PTHR48070:SF6">
    <property type="entry name" value="ESTERASE OVCA2"/>
    <property type="match status" value="1"/>
</dbReference>
<gene>
    <name evidence="3" type="ORF">OFUS_LOCUS23361</name>
</gene>
<keyword evidence="2" id="KW-0378">Hydrolase</keyword>
<dbReference type="OrthoDB" id="414698at2759"/>
<evidence type="ECO:0000313" key="3">
    <source>
        <dbReference type="EMBL" id="CAH1799337.1"/>
    </source>
</evidence>
<protein>
    <submittedName>
        <fullName evidence="3">Uncharacterized protein</fullName>
    </submittedName>
</protein>
<dbReference type="GO" id="GO:0016787">
    <property type="term" value="F:hydrolase activity"/>
    <property type="evidence" value="ECO:0007669"/>
    <property type="project" value="UniProtKB-KW"/>
</dbReference>
<dbReference type="GO" id="GO:0005634">
    <property type="term" value="C:nucleus"/>
    <property type="evidence" value="ECO:0007669"/>
    <property type="project" value="TreeGrafter"/>
</dbReference>
<comment type="caution">
    <text evidence="3">The sequence shown here is derived from an EMBL/GenBank/DDBJ whole genome shotgun (WGS) entry which is preliminary data.</text>
</comment>
<dbReference type="FunFam" id="3.40.50.1820:FF:000073">
    <property type="entry name" value="esterase OVCA2 isoform X6"/>
    <property type="match status" value="1"/>
</dbReference>
<dbReference type="InterPro" id="IPR029058">
    <property type="entry name" value="AB_hydrolase_fold"/>
</dbReference>
<sequence>MAEGKGNKMLRILCLHGYRQNAKAFRERTGAFRKIIKNRADLVFIDAPNQVPPMENVEDQTPDQKGWWFSRQDDYFNATEQANCIKGYKDSLLVIEQTFREQGPFDGVLGFSQGAAMVALLCGEMQRNPDGPFQFKFAIMVASFISKSIEHQELFKEPITIPTLHVYGETDKVISGEMSEELLGSFREPTILQHKGGHFIPATSQQKKVYLEFLDKMKQSTS</sequence>
<dbReference type="SUPFAM" id="SSF53474">
    <property type="entry name" value="alpha/beta-Hydrolases"/>
    <property type="match status" value="1"/>
</dbReference>
<proteinExistence type="inferred from homology"/>
<name>A0A8J1TCE8_OWEFU</name>
<dbReference type="PANTHER" id="PTHR48070">
    <property type="entry name" value="ESTERASE OVCA2"/>
    <property type="match status" value="1"/>
</dbReference>
<dbReference type="GO" id="GO:0005737">
    <property type="term" value="C:cytoplasm"/>
    <property type="evidence" value="ECO:0007669"/>
    <property type="project" value="TreeGrafter"/>
</dbReference>
<dbReference type="GO" id="GO:0032526">
    <property type="term" value="P:response to retinoic acid"/>
    <property type="evidence" value="ECO:0007669"/>
    <property type="project" value="TreeGrafter"/>
</dbReference>
<comment type="similarity">
    <text evidence="1">Belongs to the LovG family.</text>
</comment>
<organism evidence="3 4">
    <name type="scientific">Owenia fusiformis</name>
    <name type="common">Polychaete worm</name>
    <dbReference type="NCBI Taxonomy" id="6347"/>
    <lineage>
        <taxon>Eukaryota</taxon>
        <taxon>Metazoa</taxon>
        <taxon>Spiralia</taxon>
        <taxon>Lophotrochozoa</taxon>
        <taxon>Annelida</taxon>
        <taxon>Polychaeta</taxon>
        <taxon>Sedentaria</taxon>
        <taxon>Canalipalpata</taxon>
        <taxon>Sabellida</taxon>
        <taxon>Oweniida</taxon>
        <taxon>Oweniidae</taxon>
        <taxon>Owenia</taxon>
    </lineage>
</organism>
<dbReference type="Pfam" id="PF03959">
    <property type="entry name" value="FSH1"/>
    <property type="match status" value="1"/>
</dbReference>
<dbReference type="EMBL" id="CAIIXF020000011">
    <property type="protein sequence ID" value="CAH1799337.1"/>
    <property type="molecule type" value="Genomic_DNA"/>
</dbReference>
<evidence type="ECO:0000313" key="4">
    <source>
        <dbReference type="Proteomes" id="UP000749559"/>
    </source>
</evidence>
<dbReference type="Proteomes" id="UP000749559">
    <property type="component" value="Unassembled WGS sequence"/>
</dbReference>
<dbReference type="InterPro" id="IPR050593">
    <property type="entry name" value="LovG"/>
</dbReference>